<feature type="transmembrane region" description="Helical" evidence="7">
    <location>
        <begin position="297"/>
        <end position="319"/>
    </location>
</feature>
<feature type="transmembrane region" description="Helical" evidence="7">
    <location>
        <begin position="548"/>
        <end position="576"/>
    </location>
</feature>
<evidence type="ECO:0000313" key="9">
    <source>
        <dbReference type="Proteomes" id="UP000005226"/>
    </source>
</evidence>
<gene>
    <name evidence="8" type="primary">tm9sf5</name>
</gene>
<feature type="transmembrane region" description="Helical" evidence="7">
    <location>
        <begin position="519"/>
        <end position="542"/>
    </location>
</feature>
<evidence type="ECO:0000313" key="8">
    <source>
        <dbReference type="Ensembl" id="ENSTRUP00000062149.1"/>
    </source>
</evidence>
<sequence length="658" mass="75319">RLSYVFLEPISVKMKRRIHISFVCFYSLVSYFHSCTAFYLPGLAPVSFCDESSSEIELFVNRLDSVESVLPYEYDVFDFCQDTKERRPSENLGQVLFGERIESSPYKFKFNEDFKCKKVCTKTYKKGARQDMAKLDFLKMGMQLNYQHHWIIDNMPVTWCYDVEDGQKYCNPGFPIGCLVTMDGRAKDACVINSEFNKKNTFYVFNHVDIKITYHSGAAEGWRGARLVAATLEPKSINTDQTNPTCEGPPMEVPVDFDNDVSILYTYSVTFSEDNSIKWASRWDYILVSMPHTNIQWFSIMNSLVIVLFLSGMVAMIMLRTLHKDIARYNQVDQEDAQEESGWKQVHGDVFRPPRKGMLLSVFLGQGTQIFIMTFITLFLACLGFLSPANRGALMTCAVVLWVLLGTPAGYVSARLYKTFGGEKWKTNVLLTALLCPGIVFADFFLMNLILWVEGSSAAIPFGTLVAILALWFGISVPLTFVGAYFGFKKAAIEQPVRTNQIPRQIPEQSFFTKPIPGIVMGGILPFGCIFIQLFFILNSIWSHQMYYMFGFLFLVFIILVITCSEATILLCYFHLCAEDYHWWWRSFLTSGFTAVYLFIYGVHYFFSKLQIVGAASTILYFGYTMIMVLIFFLFTGTIGFFACFWFVNKIYSVVKVD</sequence>
<dbReference type="GO" id="GO:0016020">
    <property type="term" value="C:membrane"/>
    <property type="evidence" value="ECO:0007669"/>
    <property type="project" value="UniProtKB-SubCell"/>
</dbReference>
<dbReference type="Ensembl" id="ENSTRUT00000075460.1">
    <property type="protein sequence ID" value="ENSTRUP00000062149.1"/>
    <property type="gene ID" value="ENSTRUG00000006236.3"/>
</dbReference>
<keyword evidence="3 7" id="KW-0812">Transmembrane</keyword>
<dbReference type="InterPro" id="IPR036259">
    <property type="entry name" value="MFS_trans_sf"/>
</dbReference>
<dbReference type="AlphaFoldDB" id="A0A674MMD9"/>
<feature type="transmembrane region" description="Helical" evidence="7">
    <location>
        <begin position="20"/>
        <end position="40"/>
    </location>
</feature>
<reference evidence="8" key="2">
    <citation type="submission" date="2025-08" db="UniProtKB">
        <authorList>
            <consortium name="Ensembl"/>
        </authorList>
    </citation>
    <scope>IDENTIFICATION</scope>
</reference>
<protein>
    <recommendedName>
        <fullName evidence="7">Transmembrane 9 superfamily member</fullName>
    </recommendedName>
</protein>
<dbReference type="GO" id="GO:0072657">
    <property type="term" value="P:protein localization to membrane"/>
    <property type="evidence" value="ECO:0007669"/>
    <property type="project" value="TreeGrafter"/>
</dbReference>
<evidence type="ECO:0000256" key="6">
    <source>
        <dbReference type="ARBA" id="ARBA00023136"/>
    </source>
</evidence>
<keyword evidence="5 7" id="KW-1133">Transmembrane helix</keyword>
<reference evidence="8 9" key="1">
    <citation type="journal article" date="2011" name="Genome Biol. Evol.">
        <title>Integration of the genetic map and genome assembly of fugu facilitates insights into distinct features of genome evolution in teleosts and mammals.</title>
        <authorList>
            <person name="Kai W."/>
            <person name="Kikuchi K."/>
            <person name="Tohari S."/>
            <person name="Chew A.K."/>
            <person name="Tay A."/>
            <person name="Fujiwara A."/>
            <person name="Hosoya S."/>
            <person name="Suetake H."/>
            <person name="Naruse K."/>
            <person name="Brenner S."/>
            <person name="Suzuki Y."/>
            <person name="Venkatesh B."/>
        </authorList>
    </citation>
    <scope>NUCLEOTIDE SEQUENCE [LARGE SCALE GENOMIC DNA]</scope>
</reference>
<evidence type="ECO:0000256" key="5">
    <source>
        <dbReference type="ARBA" id="ARBA00022989"/>
    </source>
</evidence>
<keyword evidence="4" id="KW-0732">Signal</keyword>
<accession>A0A674MMD9</accession>
<organism evidence="8 9">
    <name type="scientific">Takifugu rubripes</name>
    <name type="common">Japanese pufferfish</name>
    <name type="synonym">Fugu rubripes</name>
    <dbReference type="NCBI Taxonomy" id="31033"/>
    <lineage>
        <taxon>Eukaryota</taxon>
        <taxon>Metazoa</taxon>
        <taxon>Chordata</taxon>
        <taxon>Craniata</taxon>
        <taxon>Vertebrata</taxon>
        <taxon>Euteleostomi</taxon>
        <taxon>Actinopterygii</taxon>
        <taxon>Neopterygii</taxon>
        <taxon>Teleostei</taxon>
        <taxon>Neoteleostei</taxon>
        <taxon>Acanthomorphata</taxon>
        <taxon>Eupercaria</taxon>
        <taxon>Tetraodontiformes</taxon>
        <taxon>Tetradontoidea</taxon>
        <taxon>Tetraodontidae</taxon>
        <taxon>Takifugu</taxon>
    </lineage>
</organism>
<reference evidence="8" key="3">
    <citation type="submission" date="2025-09" db="UniProtKB">
        <authorList>
            <consortium name="Ensembl"/>
        </authorList>
    </citation>
    <scope>IDENTIFICATION</scope>
</reference>
<feature type="transmembrane region" description="Helical" evidence="7">
    <location>
        <begin position="362"/>
        <end position="386"/>
    </location>
</feature>
<comment type="similarity">
    <text evidence="2 7">Belongs to the nonaspanin (TM9SF) (TC 9.A.2) family.</text>
</comment>
<proteinExistence type="inferred from homology"/>
<feature type="transmembrane region" description="Helical" evidence="7">
    <location>
        <begin position="619"/>
        <end position="648"/>
    </location>
</feature>
<comment type="subcellular location">
    <subcellularLocation>
        <location evidence="1">Membrane</location>
        <topology evidence="1">Multi-pass membrane protein</topology>
    </subcellularLocation>
</comment>
<dbReference type="Pfam" id="PF02990">
    <property type="entry name" value="EMP70"/>
    <property type="match status" value="1"/>
</dbReference>
<evidence type="ECO:0000256" key="4">
    <source>
        <dbReference type="ARBA" id="ARBA00022729"/>
    </source>
</evidence>
<evidence type="ECO:0000256" key="2">
    <source>
        <dbReference type="ARBA" id="ARBA00005227"/>
    </source>
</evidence>
<dbReference type="GeneTree" id="ENSGT00940000163390"/>
<evidence type="ECO:0000256" key="3">
    <source>
        <dbReference type="ARBA" id="ARBA00022692"/>
    </source>
</evidence>
<evidence type="ECO:0000256" key="1">
    <source>
        <dbReference type="ARBA" id="ARBA00004141"/>
    </source>
</evidence>
<keyword evidence="9" id="KW-1185">Reference proteome</keyword>
<feature type="transmembrane region" description="Helical" evidence="7">
    <location>
        <begin position="392"/>
        <end position="417"/>
    </location>
</feature>
<evidence type="ECO:0000256" key="7">
    <source>
        <dbReference type="RuleBase" id="RU363079"/>
    </source>
</evidence>
<feature type="transmembrane region" description="Helical" evidence="7">
    <location>
        <begin position="588"/>
        <end position="607"/>
    </location>
</feature>
<name>A0A674MMD9_TAKRU</name>
<dbReference type="SUPFAM" id="SSF103473">
    <property type="entry name" value="MFS general substrate transporter"/>
    <property type="match status" value="1"/>
</dbReference>
<feature type="transmembrane region" description="Helical" evidence="7">
    <location>
        <begin position="429"/>
        <end position="453"/>
    </location>
</feature>
<dbReference type="PANTHER" id="PTHR10766">
    <property type="entry name" value="TRANSMEMBRANE 9 SUPERFAMILY PROTEIN"/>
    <property type="match status" value="1"/>
</dbReference>
<feature type="transmembrane region" description="Helical" evidence="7">
    <location>
        <begin position="465"/>
        <end position="488"/>
    </location>
</feature>
<dbReference type="PANTHER" id="PTHR10766:SF176">
    <property type="entry name" value="TRANSMEMBRANE 9 SUPERFAMILY MEMBER"/>
    <property type="match status" value="1"/>
</dbReference>
<keyword evidence="6 7" id="KW-0472">Membrane</keyword>
<dbReference type="Proteomes" id="UP000005226">
    <property type="component" value="Chromosome 14"/>
</dbReference>
<dbReference type="InterPro" id="IPR004240">
    <property type="entry name" value="EMP70"/>
</dbReference>